<reference evidence="4 5" key="1">
    <citation type="journal article" date="2014" name="PLoS ONE">
        <title>The first complete genome sequence of the class fimbriimonadia in the phylum armatimonadetes.</title>
        <authorList>
            <person name="Hu Z.Y."/>
            <person name="Wang Y.Z."/>
            <person name="Im W.T."/>
            <person name="Wang S.Y."/>
            <person name="Zhao G.P."/>
            <person name="Zheng H.J."/>
            <person name="Quan Z.X."/>
        </authorList>
    </citation>
    <scope>NUCLEOTIDE SEQUENCE [LARGE SCALE GENOMIC DNA]</scope>
    <source>
        <strain evidence="4">Gsoil 348</strain>
    </source>
</reference>
<keyword evidence="5" id="KW-1185">Reference proteome</keyword>
<evidence type="ECO:0000256" key="1">
    <source>
        <dbReference type="SAM" id="MobiDB-lite"/>
    </source>
</evidence>
<dbReference type="Gene3D" id="2.60.120.1440">
    <property type="match status" value="1"/>
</dbReference>
<feature type="signal peptide" evidence="2">
    <location>
        <begin position="1"/>
        <end position="22"/>
    </location>
</feature>
<evidence type="ECO:0000313" key="4">
    <source>
        <dbReference type="EMBL" id="AIE86373.1"/>
    </source>
</evidence>
<dbReference type="AlphaFoldDB" id="A0A068NS41"/>
<sequence>MARSRNVALAVVTFATIAVANAQEVGKLSIVRQVKITREAGGSDYVDAREGQRVKNHYGIRTLRRSHAQIDFDDHSILRINERTDMTIEDSASLRQIQLHQGAVWVKVAKGVNTTVQTPTATATARGTAFEVRSNGDLLVYEGTVDMTIGGRTISVTAGQKVTVGADGQPSEPTQLSPAETPTGKDGGVKGNGETLTGGNTWFGGFENEAGQLVLGGTQSFVTIRSDPVNESTKNTAVGTGSLSVIVRGNRAPGIDPKRDLPLVDDTETSYLIPAIALGASLAADHDHLYPLYAPALRTTVFGFAGTPAFAGGRADVDGMLGDSRYSYEANVIQFYHEPETGVLGRFGSVLALERPMTDEVKVFAGRRRFYHGPVFNDTVDTQLIADRFSSAGFRMDKKALSVEAAYIYDANKYVSGAQSGGLASVFFRAYGGVIGGHFLETSGIRGGGHGRAASLSMPLIRNVLDGYGEFGNGIDGTTNETVGAYLPAVFQKTGVDVFLEYGRKRGVQQAYSVTGMYAIPKGPLARASVEWVDGTSRLNFGLAYKF</sequence>
<dbReference type="InterPro" id="IPR006860">
    <property type="entry name" value="FecR"/>
</dbReference>
<proteinExistence type="predicted"/>
<dbReference type="KEGG" id="fgi:OP10G_3005"/>
<evidence type="ECO:0000259" key="3">
    <source>
        <dbReference type="Pfam" id="PF04773"/>
    </source>
</evidence>
<dbReference type="Pfam" id="PF04773">
    <property type="entry name" value="FecR"/>
    <property type="match status" value="1"/>
</dbReference>
<dbReference type="STRING" id="661478.OP10G_3005"/>
<feature type="chain" id="PRO_5001653873" description="FecR protein domain-containing protein" evidence="2">
    <location>
        <begin position="23"/>
        <end position="547"/>
    </location>
</feature>
<dbReference type="HOGENOM" id="CLU_497612_0_0_0"/>
<feature type="region of interest" description="Disordered" evidence="1">
    <location>
        <begin position="164"/>
        <end position="193"/>
    </location>
</feature>
<name>A0A068NS41_FIMGI</name>
<dbReference type="PANTHER" id="PTHR38731">
    <property type="entry name" value="LIPL45-RELATED LIPOPROTEIN-RELATED"/>
    <property type="match status" value="1"/>
</dbReference>
<gene>
    <name evidence="4" type="ORF">OP10G_3005</name>
</gene>
<accession>A0A068NS41</accession>
<dbReference type="OrthoDB" id="1099576at2"/>
<keyword evidence="2" id="KW-0732">Signal</keyword>
<dbReference type="RefSeq" id="WP_025229656.1">
    <property type="nucleotide sequence ID" value="NZ_CP007139.1"/>
</dbReference>
<feature type="compositionally biased region" description="Polar residues" evidence="1">
    <location>
        <begin position="171"/>
        <end position="180"/>
    </location>
</feature>
<protein>
    <recommendedName>
        <fullName evidence="3">FecR protein domain-containing protein</fullName>
    </recommendedName>
</protein>
<evidence type="ECO:0000256" key="2">
    <source>
        <dbReference type="SAM" id="SignalP"/>
    </source>
</evidence>
<evidence type="ECO:0000313" key="5">
    <source>
        <dbReference type="Proteomes" id="UP000027982"/>
    </source>
</evidence>
<organism evidence="4 5">
    <name type="scientific">Fimbriimonas ginsengisoli Gsoil 348</name>
    <dbReference type="NCBI Taxonomy" id="661478"/>
    <lineage>
        <taxon>Bacteria</taxon>
        <taxon>Bacillati</taxon>
        <taxon>Armatimonadota</taxon>
        <taxon>Fimbriimonadia</taxon>
        <taxon>Fimbriimonadales</taxon>
        <taxon>Fimbriimonadaceae</taxon>
        <taxon>Fimbriimonas</taxon>
    </lineage>
</organism>
<dbReference type="Proteomes" id="UP000027982">
    <property type="component" value="Chromosome"/>
</dbReference>
<feature type="domain" description="FecR protein" evidence="3">
    <location>
        <begin position="60"/>
        <end position="145"/>
    </location>
</feature>
<dbReference type="EMBL" id="CP007139">
    <property type="protein sequence ID" value="AIE86373.1"/>
    <property type="molecule type" value="Genomic_DNA"/>
</dbReference>